<feature type="compositionally biased region" description="Basic and acidic residues" evidence="1">
    <location>
        <begin position="114"/>
        <end position="126"/>
    </location>
</feature>
<keyword evidence="4" id="KW-1185">Reference proteome</keyword>
<dbReference type="GO" id="GO:0015385">
    <property type="term" value="F:sodium:proton antiporter activity"/>
    <property type="evidence" value="ECO:0007669"/>
    <property type="project" value="TreeGrafter"/>
</dbReference>
<protein>
    <submittedName>
        <fullName evidence="3">Multisubunit sodium/proton antiporter MrpG subunit</fullName>
    </submittedName>
</protein>
<comment type="caution">
    <text evidence="3">The sequence shown here is derived from an EMBL/GenBank/DDBJ whole genome shotgun (WGS) entry which is preliminary data.</text>
</comment>
<evidence type="ECO:0000313" key="3">
    <source>
        <dbReference type="EMBL" id="TDQ76692.1"/>
    </source>
</evidence>
<evidence type="ECO:0000256" key="1">
    <source>
        <dbReference type="SAM" id="MobiDB-lite"/>
    </source>
</evidence>
<evidence type="ECO:0000256" key="2">
    <source>
        <dbReference type="SAM" id="Phobius"/>
    </source>
</evidence>
<dbReference type="PANTHER" id="PTHR34703">
    <property type="entry name" value="ANTIPORTER SUBUNIT MNHG2-RELATED"/>
    <property type="match status" value="1"/>
</dbReference>
<keyword evidence="2" id="KW-0812">Transmembrane</keyword>
<reference evidence="3 4" key="1">
    <citation type="submission" date="2019-03" db="EMBL/GenBank/DDBJ databases">
        <title>Genomic Encyclopedia of Archaeal and Bacterial Type Strains, Phase II (KMG-II): from individual species to whole genera.</title>
        <authorList>
            <person name="Goeker M."/>
        </authorList>
    </citation>
    <scope>NUCLEOTIDE SEQUENCE [LARGE SCALE GENOMIC DNA]</scope>
    <source>
        <strain evidence="3 4">DSM 28353</strain>
    </source>
</reference>
<dbReference type="InterPro" id="IPR005133">
    <property type="entry name" value="PhaG_MnhG_YufB"/>
</dbReference>
<gene>
    <name evidence="3" type="ORF">CLV99_3285</name>
</gene>
<dbReference type="RefSeq" id="WP_133585491.1">
    <property type="nucleotide sequence ID" value="NZ_SNYV01000015.1"/>
</dbReference>
<dbReference type="EMBL" id="SNYV01000015">
    <property type="protein sequence ID" value="TDQ76692.1"/>
    <property type="molecule type" value="Genomic_DNA"/>
</dbReference>
<keyword evidence="2" id="KW-0472">Membrane</keyword>
<dbReference type="PANTHER" id="PTHR34703:SF1">
    <property type="entry name" value="ANTIPORTER SUBUNIT MNHG2-RELATED"/>
    <property type="match status" value="1"/>
</dbReference>
<dbReference type="NCBIfam" id="NF009314">
    <property type="entry name" value="PRK12674.1-2"/>
    <property type="match status" value="1"/>
</dbReference>
<evidence type="ECO:0000313" key="4">
    <source>
        <dbReference type="Proteomes" id="UP000295292"/>
    </source>
</evidence>
<dbReference type="Proteomes" id="UP000295292">
    <property type="component" value="Unassembled WGS sequence"/>
</dbReference>
<dbReference type="AlphaFoldDB" id="A0A4R6WET5"/>
<organism evidence="3 4">
    <name type="scientific">Sphingobacterium yanglingense</name>
    <dbReference type="NCBI Taxonomy" id="1437280"/>
    <lineage>
        <taxon>Bacteria</taxon>
        <taxon>Pseudomonadati</taxon>
        <taxon>Bacteroidota</taxon>
        <taxon>Sphingobacteriia</taxon>
        <taxon>Sphingobacteriales</taxon>
        <taxon>Sphingobacteriaceae</taxon>
        <taxon>Sphingobacterium</taxon>
    </lineage>
</organism>
<name>A0A4R6WET5_9SPHI</name>
<feature type="transmembrane region" description="Helical" evidence="2">
    <location>
        <begin position="6"/>
        <end position="25"/>
    </location>
</feature>
<feature type="region of interest" description="Disordered" evidence="1">
    <location>
        <begin position="114"/>
        <end position="141"/>
    </location>
</feature>
<dbReference type="OrthoDB" id="9806575at2"/>
<proteinExistence type="predicted"/>
<accession>A0A4R6WET5</accession>
<dbReference type="NCBIfam" id="TIGR01300">
    <property type="entry name" value="CPA3_mnhG_phaG"/>
    <property type="match status" value="1"/>
</dbReference>
<dbReference type="Pfam" id="PF03334">
    <property type="entry name" value="PhaG_MnhG_YufB"/>
    <property type="match status" value="1"/>
</dbReference>
<feature type="transmembrane region" description="Helical" evidence="2">
    <location>
        <begin position="65"/>
        <end position="84"/>
    </location>
</feature>
<keyword evidence="2" id="KW-1133">Transmembrane helix</keyword>
<feature type="transmembrane region" description="Helical" evidence="2">
    <location>
        <begin position="37"/>
        <end position="59"/>
    </location>
</feature>
<sequence>MIDILIAILSTIGALAIFFASLGILRMPDFYLRLSVTVKAATMGVGLLLLCAAILFPDISVSTKAIAIIFFLIITSPIAAHMIGRAAYLTGTPLWKGTIIDELAGQYDKETGLLKNEKPSEQKTDSEQPQGQIAESEEETK</sequence>